<dbReference type="EMBL" id="CP042806">
    <property type="protein sequence ID" value="QEE27363.1"/>
    <property type="molecule type" value="Genomic_DNA"/>
</dbReference>
<keyword evidence="2" id="KW-1185">Reference proteome</keyword>
<evidence type="ECO:0000313" key="2">
    <source>
        <dbReference type="Proteomes" id="UP000321820"/>
    </source>
</evidence>
<dbReference type="KEGG" id="talb:FTW19_04655"/>
<dbReference type="InterPro" id="IPR012334">
    <property type="entry name" value="Pectin_lyas_fold"/>
</dbReference>
<organism evidence="1 2">
    <name type="scientific">Terriglobus albidus</name>
    <dbReference type="NCBI Taxonomy" id="1592106"/>
    <lineage>
        <taxon>Bacteria</taxon>
        <taxon>Pseudomonadati</taxon>
        <taxon>Acidobacteriota</taxon>
        <taxon>Terriglobia</taxon>
        <taxon>Terriglobales</taxon>
        <taxon>Acidobacteriaceae</taxon>
        <taxon>Terriglobus</taxon>
    </lineage>
</organism>
<name>A0A5B9E4Z0_9BACT</name>
<dbReference type="Gene3D" id="2.160.20.10">
    <property type="entry name" value="Single-stranded right-handed beta-helix, Pectin lyase-like"/>
    <property type="match status" value="1"/>
</dbReference>
<protein>
    <recommendedName>
        <fullName evidence="3">Right handed beta helix domain-containing protein</fullName>
    </recommendedName>
</protein>
<dbReference type="AlphaFoldDB" id="A0A5B9E4Z0"/>
<evidence type="ECO:0000313" key="1">
    <source>
        <dbReference type="EMBL" id="QEE27363.1"/>
    </source>
</evidence>
<dbReference type="RefSeq" id="WP_147646555.1">
    <property type="nucleotide sequence ID" value="NZ_CP042806.1"/>
</dbReference>
<sequence length="692" mass="71828">MRNTFSFLFSVLLLFAAVFLDVPMTRGQSLAAAVASTPSGGTLVLSPGTYTVTSNISRTTPITITCQGGAIIQSDINFLSLTGGAGGSAISGCDFEPVSTFHVCTVSQITSGACSSYPVIALTRFPGDVIGYEPTSNDGDIWPYLTATQKSNNGLGPHINAFVPNFTFSGNTGKRLYVQVAGASFQAYNNNFVGGPSTFGCLEDSDNSGQQDITGVKIHDNTIIDCQYAGIAVGNTYAADIYNNHIDYNGGPAILTIQSFAQFGNVYFNIHDNEGSYNYQGGLDAQADFPATGTEPTHGIIHHNNFSNNGTTATNAQGIATLGDYIQVTDNVLEHNACGGFSHYGGNYLVFTGNIIFSNYPSGPSGCGINNDVNINAIANSSGNSYGQSPIIAHNQISAAGNYAIDIEPSITNPVLVGNIATGKTIRVLTPTLTESGDFDSNGPMGTFQKNYLMPGEFSNQGWYHLGTIDLNSDLNVTIFFASGHGANVGSNQHGFGIFEARSAGGAGTPNISGATLWNFGSNANTAMQLVATGASTSASNTKWEVWIQAQSGSSCCSFASGDFRVMTGGNSTWTPDPSLTYSSSTPGVTPNTYVNVGIQNFIDASGTIYPAKLNQSQGNAFAGTCSMSGSSSCSFSINFPYANNPIGIASPQGAIYTGGAASCSVSGTTATINVPTANSLVWGCVLVGNPN</sequence>
<gene>
    <name evidence="1" type="ORF">FTW19_04655</name>
</gene>
<dbReference type="SUPFAM" id="SSF51126">
    <property type="entry name" value="Pectin lyase-like"/>
    <property type="match status" value="1"/>
</dbReference>
<dbReference type="SMART" id="SM00710">
    <property type="entry name" value="PbH1"/>
    <property type="match status" value="4"/>
</dbReference>
<evidence type="ECO:0008006" key="3">
    <source>
        <dbReference type="Google" id="ProtNLM"/>
    </source>
</evidence>
<proteinExistence type="predicted"/>
<dbReference type="InterPro" id="IPR011050">
    <property type="entry name" value="Pectin_lyase_fold/virulence"/>
</dbReference>
<accession>A0A5B9E4Z0</accession>
<dbReference type="InterPro" id="IPR006626">
    <property type="entry name" value="PbH1"/>
</dbReference>
<reference evidence="1 2" key="1">
    <citation type="submission" date="2019-08" db="EMBL/GenBank/DDBJ databases">
        <title>Complete genome sequence of Terriglobus albidus strain ORNL.</title>
        <authorList>
            <person name="Podar M."/>
        </authorList>
    </citation>
    <scope>NUCLEOTIDE SEQUENCE [LARGE SCALE GENOMIC DNA]</scope>
    <source>
        <strain evidence="1 2">ORNL</strain>
    </source>
</reference>
<dbReference type="Proteomes" id="UP000321820">
    <property type="component" value="Chromosome"/>
</dbReference>